<sequence>MSKTAILELDGNKYEFPVIVGTENEVAIDIDKLRSATGAITIDPGYKNSGSCKSEITFLDGEEGILRYRGYSIEQLAGNANFLEVSYLVIFGELPTAKQLEQFETDIRKYTLINEEMKNIIDGFPKNAHPMGVLSCLTSALTAFNPKSVNVENEKEMYEAVCKTMAKFLVIATWTYRKSMGYPLNYYDNTKGYVENFMRLMFELPTGPYAANPTIVAALDKLFILHADHEQNCSTSTVRMVGSSHAGLFASISAGVSALWGPLHGGANQAVLEMLEEIQKNGGDADKYLEKAKDKNDPFRLMGFGHRVYKNFDPRAKIIKKAADEVLATLGVNDPILNIAKKLEESALVDEYFVSRKLYPNVDFYSGIIYRALGIPTDMFTVLFAIGRLPGWIAQWKEMRVNKEPIGRPRQVYTGPALREFVPFEKR</sequence>
<dbReference type="GO" id="GO:0005737">
    <property type="term" value="C:cytoplasm"/>
    <property type="evidence" value="ECO:0007669"/>
    <property type="project" value="InterPro"/>
</dbReference>
<dbReference type="PRINTS" id="PR00143">
    <property type="entry name" value="CITRTSNTHASE"/>
</dbReference>
<dbReference type="InterPro" id="IPR016142">
    <property type="entry name" value="Citrate_synth-like_lrg_a-sub"/>
</dbReference>
<evidence type="ECO:0000256" key="2">
    <source>
        <dbReference type="ARBA" id="ARBA00010566"/>
    </source>
</evidence>
<feature type="active site" evidence="8">
    <location>
        <position position="363"/>
    </location>
</feature>
<evidence type="ECO:0000256" key="1">
    <source>
        <dbReference type="ARBA" id="ARBA00004751"/>
    </source>
</evidence>
<keyword evidence="11" id="KW-0012">Acyltransferase</keyword>
<evidence type="ECO:0000256" key="5">
    <source>
        <dbReference type="ARBA" id="ARBA00049288"/>
    </source>
</evidence>
<dbReference type="InterPro" id="IPR036969">
    <property type="entry name" value="Citrate_synthase_sf"/>
</dbReference>
<keyword evidence="12" id="KW-1185">Reference proteome</keyword>
<feature type="active site" evidence="8">
    <location>
        <position position="306"/>
    </location>
</feature>
<dbReference type="Pfam" id="PF00285">
    <property type="entry name" value="Citrate_synt"/>
    <property type="match status" value="1"/>
</dbReference>
<evidence type="ECO:0000256" key="10">
    <source>
        <dbReference type="RuleBase" id="RU003406"/>
    </source>
</evidence>
<accession>A0A3P3WEP1</accession>
<evidence type="ECO:0000313" key="12">
    <source>
        <dbReference type="Proteomes" id="UP000271937"/>
    </source>
</evidence>
<dbReference type="PROSITE" id="PS00480">
    <property type="entry name" value="CITRATE_SYNTHASE"/>
    <property type="match status" value="1"/>
</dbReference>
<evidence type="ECO:0000256" key="6">
    <source>
        <dbReference type="NCBIfam" id="TIGR01798"/>
    </source>
</evidence>
<gene>
    <name evidence="11" type="ORF">EG849_01815</name>
</gene>
<comment type="similarity">
    <text evidence="2 7 10">Belongs to the citrate synthase family.</text>
</comment>
<dbReference type="SUPFAM" id="SSF48256">
    <property type="entry name" value="Citrate synthase"/>
    <property type="match status" value="1"/>
</dbReference>
<dbReference type="InterPro" id="IPR002020">
    <property type="entry name" value="Citrate_synthase"/>
</dbReference>
<dbReference type="Gene3D" id="1.10.230.10">
    <property type="entry name" value="Cytochrome P450-Terp, domain 2"/>
    <property type="match status" value="1"/>
</dbReference>
<reference evidence="11 12" key="1">
    <citation type="submission" date="2018-11" db="EMBL/GenBank/DDBJ databases">
        <title>Flavobacterium sp. nov., YIM 102600 draft genome.</title>
        <authorList>
            <person name="Li G."/>
            <person name="Jiang Y."/>
        </authorList>
    </citation>
    <scope>NUCLEOTIDE SEQUENCE [LARGE SCALE GENOMIC DNA]</scope>
    <source>
        <strain evidence="11 12">YIM 102600</strain>
    </source>
</reference>
<dbReference type="InterPro" id="IPR010953">
    <property type="entry name" value="Citrate_synthase_typ-I"/>
</dbReference>
<dbReference type="RefSeq" id="WP_125011387.1">
    <property type="nucleotide sequence ID" value="NZ_RQVR01000002.1"/>
</dbReference>
<dbReference type="InterPro" id="IPR019810">
    <property type="entry name" value="Citrate_synthase_AS"/>
</dbReference>
<proteinExistence type="inferred from homology"/>
<organism evidence="11 12">
    <name type="scientific">Flavobacterium macacae</name>
    <dbReference type="NCBI Taxonomy" id="2488993"/>
    <lineage>
        <taxon>Bacteria</taxon>
        <taxon>Pseudomonadati</taxon>
        <taxon>Bacteroidota</taxon>
        <taxon>Flavobacteriia</taxon>
        <taxon>Flavobacteriales</taxon>
        <taxon>Flavobacteriaceae</taxon>
        <taxon>Flavobacterium</taxon>
    </lineage>
</organism>
<dbReference type="PANTHER" id="PTHR42871">
    <property type="entry name" value="CITRATE SYNTHASE"/>
    <property type="match status" value="1"/>
</dbReference>
<name>A0A3P3WEP1_9FLAO</name>
<comment type="caution">
    <text evidence="11">The sequence shown here is derived from an EMBL/GenBank/DDBJ whole genome shotgun (WGS) entry which is preliminary data.</text>
</comment>
<dbReference type="UniPathway" id="UPA00223">
    <property type="reaction ID" value="UER00717"/>
</dbReference>
<comment type="catalytic activity">
    <reaction evidence="5 9">
        <text>oxaloacetate + acetyl-CoA + H2O = citrate + CoA + H(+)</text>
        <dbReference type="Rhea" id="RHEA:16845"/>
        <dbReference type="ChEBI" id="CHEBI:15377"/>
        <dbReference type="ChEBI" id="CHEBI:15378"/>
        <dbReference type="ChEBI" id="CHEBI:16452"/>
        <dbReference type="ChEBI" id="CHEBI:16947"/>
        <dbReference type="ChEBI" id="CHEBI:57287"/>
        <dbReference type="ChEBI" id="CHEBI:57288"/>
        <dbReference type="EC" id="2.3.3.16"/>
    </reaction>
</comment>
<dbReference type="InterPro" id="IPR016143">
    <property type="entry name" value="Citrate_synth-like_sm_a-sub"/>
</dbReference>
<keyword evidence="4 7" id="KW-0808">Transferase</keyword>
<dbReference type="OrthoDB" id="9800864at2"/>
<keyword evidence="3 9" id="KW-0816">Tricarboxylic acid cycle</keyword>
<dbReference type="NCBIfam" id="TIGR01798">
    <property type="entry name" value="cit_synth_I"/>
    <property type="match status" value="1"/>
</dbReference>
<dbReference type="PIRSF" id="PIRSF001369">
    <property type="entry name" value="Citrate_synth"/>
    <property type="match status" value="1"/>
</dbReference>
<evidence type="ECO:0000256" key="4">
    <source>
        <dbReference type="ARBA" id="ARBA00022679"/>
    </source>
</evidence>
<dbReference type="InterPro" id="IPR024176">
    <property type="entry name" value="Citrate_synthase_bac-typ"/>
</dbReference>
<evidence type="ECO:0000256" key="9">
    <source>
        <dbReference type="RuleBase" id="RU003370"/>
    </source>
</evidence>
<dbReference type="Proteomes" id="UP000271937">
    <property type="component" value="Unassembled WGS sequence"/>
</dbReference>
<evidence type="ECO:0000256" key="7">
    <source>
        <dbReference type="PIRNR" id="PIRNR001369"/>
    </source>
</evidence>
<evidence type="ECO:0000313" key="11">
    <source>
        <dbReference type="EMBL" id="RRJ93595.1"/>
    </source>
</evidence>
<dbReference type="CDD" id="cd06114">
    <property type="entry name" value="EcCS_like"/>
    <property type="match status" value="1"/>
</dbReference>
<dbReference type="NCBIfam" id="NF004126">
    <property type="entry name" value="PRK05614.1"/>
    <property type="match status" value="1"/>
</dbReference>
<protein>
    <recommendedName>
        <fullName evidence="6 7">Citrate synthase</fullName>
    </recommendedName>
</protein>
<comment type="pathway">
    <text evidence="1 9">Carbohydrate metabolism; tricarboxylic acid cycle; isocitrate from oxaloacetate: step 1/2.</text>
</comment>
<dbReference type="EMBL" id="RQVR01000002">
    <property type="protein sequence ID" value="RRJ93595.1"/>
    <property type="molecule type" value="Genomic_DNA"/>
</dbReference>
<dbReference type="FunFam" id="1.10.230.10:FF:000002">
    <property type="entry name" value="Citrate synthase"/>
    <property type="match status" value="1"/>
</dbReference>
<dbReference type="PANTHER" id="PTHR42871:SF1">
    <property type="entry name" value="CITRATE SYNTHASE"/>
    <property type="match status" value="1"/>
</dbReference>
<dbReference type="Gene3D" id="1.10.580.10">
    <property type="entry name" value="Citrate Synthase, domain 1"/>
    <property type="match status" value="1"/>
</dbReference>
<dbReference type="Gene3D" id="2.20.28.60">
    <property type="match status" value="1"/>
</dbReference>
<evidence type="ECO:0000256" key="8">
    <source>
        <dbReference type="PIRSR" id="PIRSR001369-1"/>
    </source>
</evidence>
<dbReference type="GO" id="GO:0006099">
    <property type="term" value="P:tricarboxylic acid cycle"/>
    <property type="evidence" value="ECO:0007669"/>
    <property type="project" value="UniProtKB-UniRule"/>
</dbReference>
<evidence type="ECO:0000256" key="3">
    <source>
        <dbReference type="ARBA" id="ARBA00022532"/>
    </source>
</evidence>
<dbReference type="AlphaFoldDB" id="A0A3P3WEP1"/>
<dbReference type="GO" id="GO:0036440">
    <property type="term" value="F:citrate synthase activity"/>
    <property type="evidence" value="ECO:0007669"/>
    <property type="project" value="UniProtKB-EC"/>
</dbReference>